<keyword evidence="2" id="KW-0540">Nuclease</keyword>
<dbReference type="PATRIC" id="fig|229920.5.peg.2744"/>
<evidence type="ECO:0000259" key="1">
    <source>
        <dbReference type="Pfam" id="PF01261"/>
    </source>
</evidence>
<feature type="domain" description="Xylose isomerase-like TIM barrel" evidence="1">
    <location>
        <begin position="8"/>
        <end position="299"/>
    </location>
</feature>
<dbReference type="Pfam" id="PF01261">
    <property type="entry name" value="AP_endonuc_2"/>
    <property type="match status" value="1"/>
</dbReference>
<dbReference type="GO" id="GO:0004519">
    <property type="term" value="F:endonuclease activity"/>
    <property type="evidence" value="ECO:0007669"/>
    <property type="project" value="UniProtKB-KW"/>
</dbReference>
<sequence>MPFEEVCRKASQMGYEGLEIGCGGDHMDVVRAATDKNYVQQKLEILDKYHLKCWAVSTHIAGQIVGDEYDLRHNNFVPDKVKGKPAEMRAWAIDQMMHVPQALKNLGCTVTTSFVGSPIWNFWYSFPQTTEAMVEDGFARIKQLWTPIFDEFDRFNIKFALEVHPSEIAYDIYTSQKLLKVLDNRPTFGFNFDPSHLLWQGIKPHIFIRTFPEKIYHVHLKDVYVANDDISGILGSHLPFGDPRRRWNFRSIGRGMVNFEDILRELNFIGYEGPLSIEWEDSGMEREQGAKESFDYINRMRIKPSDFAFDAALKN</sequence>
<gene>
    <name evidence="2" type="ORF">ADM99_12100</name>
</gene>
<keyword evidence="2" id="KW-0255">Endonuclease</keyword>
<dbReference type="InterPro" id="IPR013022">
    <property type="entry name" value="Xyl_isomerase-like_TIM-brl"/>
</dbReference>
<dbReference type="OrthoDB" id="9779184at2"/>
<reference evidence="2 3" key="1">
    <citation type="submission" date="2015-07" db="EMBL/GenBank/DDBJ databases">
        <title>Genome sequence of Leptolinea tardivitalis DSM 16556.</title>
        <authorList>
            <person name="Hemp J."/>
            <person name="Ward L.M."/>
            <person name="Pace L.A."/>
            <person name="Fischer W.W."/>
        </authorList>
    </citation>
    <scope>NUCLEOTIDE SEQUENCE [LARGE SCALE GENOMIC DNA]</scope>
    <source>
        <strain evidence="2 3">YMTK-2</strain>
    </source>
</reference>
<dbReference type="AlphaFoldDB" id="A0A0P6X9M9"/>
<keyword evidence="2" id="KW-0378">Hydrolase</keyword>
<comment type="caution">
    <text evidence="2">The sequence shown here is derived from an EMBL/GenBank/DDBJ whole genome shotgun (WGS) entry which is preliminary data.</text>
</comment>
<dbReference type="InterPro" id="IPR050312">
    <property type="entry name" value="IolE/XylAMocC-like"/>
</dbReference>
<keyword evidence="3" id="KW-1185">Reference proteome</keyword>
<name>A0A0P6X9M9_9CHLR</name>
<dbReference type="InterPro" id="IPR036237">
    <property type="entry name" value="Xyl_isomerase-like_sf"/>
</dbReference>
<dbReference type="SUPFAM" id="SSF51658">
    <property type="entry name" value="Xylose isomerase-like"/>
    <property type="match status" value="1"/>
</dbReference>
<evidence type="ECO:0000313" key="3">
    <source>
        <dbReference type="Proteomes" id="UP000050430"/>
    </source>
</evidence>
<dbReference type="PANTHER" id="PTHR12110">
    <property type="entry name" value="HYDROXYPYRUVATE ISOMERASE"/>
    <property type="match status" value="1"/>
</dbReference>
<protein>
    <submittedName>
        <fullName evidence="2">AP endonuclease</fullName>
    </submittedName>
</protein>
<dbReference type="Proteomes" id="UP000050430">
    <property type="component" value="Unassembled WGS sequence"/>
</dbReference>
<organism evidence="2 3">
    <name type="scientific">Leptolinea tardivitalis</name>
    <dbReference type="NCBI Taxonomy" id="229920"/>
    <lineage>
        <taxon>Bacteria</taxon>
        <taxon>Bacillati</taxon>
        <taxon>Chloroflexota</taxon>
        <taxon>Anaerolineae</taxon>
        <taxon>Anaerolineales</taxon>
        <taxon>Anaerolineaceae</taxon>
        <taxon>Leptolinea</taxon>
    </lineage>
</organism>
<dbReference type="PANTHER" id="PTHR12110:SF21">
    <property type="entry name" value="XYLOSE ISOMERASE-LIKE TIM BARREL DOMAIN-CONTAINING PROTEIN"/>
    <property type="match status" value="1"/>
</dbReference>
<dbReference type="EMBL" id="LGCK01000012">
    <property type="protein sequence ID" value="KPL71187.1"/>
    <property type="molecule type" value="Genomic_DNA"/>
</dbReference>
<accession>A0A0P6X9M9</accession>
<proteinExistence type="predicted"/>
<dbReference type="STRING" id="229920.ADM99_12100"/>
<dbReference type="Gene3D" id="3.20.20.150">
    <property type="entry name" value="Divalent-metal-dependent TIM barrel enzymes"/>
    <property type="match status" value="1"/>
</dbReference>
<evidence type="ECO:0000313" key="2">
    <source>
        <dbReference type="EMBL" id="KPL71187.1"/>
    </source>
</evidence>